<comment type="caution">
    <text evidence="5">The sequence shown here is derived from an EMBL/GenBank/DDBJ whole genome shotgun (WGS) entry which is preliminary data.</text>
</comment>
<dbReference type="AlphaFoldDB" id="A0A813ZDL2"/>
<dbReference type="OrthoDB" id="10029323at2759"/>
<reference evidence="5" key="1">
    <citation type="submission" date="2021-02" db="EMBL/GenBank/DDBJ databases">
        <authorList>
            <person name="Nowell W R."/>
        </authorList>
    </citation>
    <scope>NUCLEOTIDE SEQUENCE</scope>
</reference>
<dbReference type="PROSITE" id="PS50835">
    <property type="entry name" value="IG_LIKE"/>
    <property type="match status" value="1"/>
</dbReference>
<feature type="compositionally biased region" description="Basic and acidic residues" evidence="1">
    <location>
        <begin position="312"/>
        <end position="324"/>
    </location>
</feature>
<keyword evidence="2" id="KW-0732">Signal</keyword>
<proteinExistence type="predicted"/>
<dbReference type="SUPFAM" id="SSF48726">
    <property type="entry name" value="Immunoglobulin"/>
    <property type="match status" value="1"/>
</dbReference>
<dbReference type="InterPro" id="IPR007110">
    <property type="entry name" value="Ig-like_dom"/>
</dbReference>
<evidence type="ECO:0000256" key="1">
    <source>
        <dbReference type="SAM" id="MobiDB-lite"/>
    </source>
</evidence>
<gene>
    <name evidence="5" type="ORF">EDS130_LOCUS9570</name>
    <name evidence="4" type="ORF">XAT740_LOCUS832</name>
</gene>
<evidence type="ECO:0000313" key="4">
    <source>
        <dbReference type="EMBL" id="CAF0759024.1"/>
    </source>
</evidence>
<organism evidence="5 7">
    <name type="scientific">Adineta ricciae</name>
    <name type="common">Rotifer</name>
    <dbReference type="NCBI Taxonomy" id="249248"/>
    <lineage>
        <taxon>Eukaryota</taxon>
        <taxon>Metazoa</taxon>
        <taxon>Spiralia</taxon>
        <taxon>Gnathifera</taxon>
        <taxon>Rotifera</taxon>
        <taxon>Eurotatoria</taxon>
        <taxon>Bdelloidea</taxon>
        <taxon>Adinetida</taxon>
        <taxon>Adinetidae</taxon>
        <taxon>Adineta</taxon>
    </lineage>
</organism>
<evidence type="ECO:0000313" key="5">
    <source>
        <dbReference type="EMBL" id="CAF0896778.1"/>
    </source>
</evidence>
<feature type="signal peptide" evidence="2">
    <location>
        <begin position="1"/>
        <end position="25"/>
    </location>
</feature>
<feature type="compositionally biased region" description="Basic and acidic residues" evidence="1">
    <location>
        <begin position="332"/>
        <end position="357"/>
    </location>
</feature>
<keyword evidence="6" id="KW-1185">Reference proteome</keyword>
<sequence>MFGTYNQHFNLCSLVFLITFLSSAALFCNDLTSTDDLNTPCFLAPSNTNPITLRTSTNSLVLPCHVARSKHSLVEWWYTDNRRGVDTKIYPVYPPARPTVLRFVTSLTPYSKNLNETDIIDASILLPYINVDDSGTYYCIVRSLPVDPVEQMELLVINDNLKKSALTYNVELTGARLCQSNPGTLPCFTAMRTSSPTILDAYQTAFLQCVIKTYNRPTNVFWVIGDAIENQLVINHHLTMNHYKGDHLRRVFPRSIFDFSVELTVNRSIPERVYSCVIDGASDTETTIFTYIVRTINLDLPSAMSQNVTETMKREHTHGEHHTVVDATEEPSNSKEEGKFDEEGLFEPELHETSTKI</sequence>
<feature type="domain" description="Ig-like" evidence="3">
    <location>
        <begin position="40"/>
        <end position="155"/>
    </location>
</feature>
<dbReference type="InterPro" id="IPR013783">
    <property type="entry name" value="Ig-like_fold"/>
</dbReference>
<accession>A0A813ZDL2</accession>
<dbReference type="InterPro" id="IPR003599">
    <property type="entry name" value="Ig_sub"/>
</dbReference>
<dbReference type="SMART" id="SM00409">
    <property type="entry name" value="IG"/>
    <property type="match status" value="2"/>
</dbReference>
<evidence type="ECO:0000313" key="6">
    <source>
        <dbReference type="Proteomes" id="UP000663828"/>
    </source>
</evidence>
<dbReference type="Gene3D" id="2.60.40.10">
    <property type="entry name" value="Immunoglobulins"/>
    <property type="match status" value="1"/>
</dbReference>
<dbReference type="Proteomes" id="UP000663852">
    <property type="component" value="Unassembled WGS sequence"/>
</dbReference>
<name>A0A813ZDL2_ADIRI</name>
<protein>
    <recommendedName>
        <fullName evidence="3">Ig-like domain-containing protein</fullName>
    </recommendedName>
</protein>
<evidence type="ECO:0000313" key="7">
    <source>
        <dbReference type="Proteomes" id="UP000663852"/>
    </source>
</evidence>
<dbReference type="Proteomes" id="UP000663828">
    <property type="component" value="Unassembled WGS sequence"/>
</dbReference>
<dbReference type="EMBL" id="CAJNOJ010000032">
    <property type="protein sequence ID" value="CAF0896778.1"/>
    <property type="molecule type" value="Genomic_DNA"/>
</dbReference>
<evidence type="ECO:0000259" key="3">
    <source>
        <dbReference type="PROSITE" id="PS50835"/>
    </source>
</evidence>
<dbReference type="EMBL" id="CAJNOR010000024">
    <property type="protein sequence ID" value="CAF0759024.1"/>
    <property type="molecule type" value="Genomic_DNA"/>
</dbReference>
<dbReference type="InterPro" id="IPR036179">
    <property type="entry name" value="Ig-like_dom_sf"/>
</dbReference>
<evidence type="ECO:0000256" key="2">
    <source>
        <dbReference type="SAM" id="SignalP"/>
    </source>
</evidence>
<feature type="chain" id="PRO_5035599258" description="Ig-like domain-containing protein" evidence="2">
    <location>
        <begin position="26"/>
        <end position="357"/>
    </location>
</feature>
<feature type="region of interest" description="Disordered" evidence="1">
    <location>
        <begin position="312"/>
        <end position="357"/>
    </location>
</feature>